<evidence type="ECO:0000259" key="2">
    <source>
        <dbReference type="Pfam" id="PF07883"/>
    </source>
</evidence>
<evidence type="ECO:0000313" key="4">
    <source>
        <dbReference type="Proteomes" id="UP000565576"/>
    </source>
</evidence>
<evidence type="ECO:0000256" key="1">
    <source>
        <dbReference type="ARBA" id="ARBA00022723"/>
    </source>
</evidence>
<dbReference type="Gene3D" id="2.60.120.10">
    <property type="entry name" value="Jelly Rolls"/>
    <property type="match status" value="1"/>
</dbReference>
<sequence length="154" mass="16173">MPKYHLSDLPLIDNGSAPCGPSQCIPLSDAGGLTQFGAWIVVIPPGSRSSIPHWHSSEDELIQVLEGEAVLLEGGEAHVLGPGAVCAYPAGLALSHSFENRSHAPLRLLVIGTRSGKDVCTYPEADLKLIIDDAAGINEFRNAAGQPVPNPYDG</sequence>
<dbReference type="AlphaFoldDB" id="A0A7X0MDU9"/>
<name>A0A7X0MDU9_9HYPH</name>
<accession>A0A7X0MDU9</accession>
<protein>
    <submittedName>
        <fullName evidence="3">Putative cupin superfamily protein</fullName>
    </submittedName>
</protein>
<dbReference type="PANTHER" id="PTHR35848:SF9">
    <property type="entry name" value="SLL1358 PROTEIN"/>
    <property type="match status" value="1"/>
</dbReference>
<evidence type="ECO:0000313" key="3">
    <source>
        <dbReference type="EMBL" id="MBB6486816.1"/>
    </source>
</evidence>
<dbReference type="PANTHER" id="PTHR35848">
    <property type="entry name" value="OXALATE-BINDING PROTEIN"/>
    <property type="match status" value="1"/>
</dbReference>
<dbReference type="InterPro" id="IPR051610">
    <property type="entry name" value="GPI/OXD"/>
</dbReference>
<keyword evidence="1" id="KW-0479">Metal-binding</keyword>
<dbReference type="EMBL" id="JACHBG010000010">
    <property type="protein sequence ID" value="MBB6486816.1"/>
    <property type="molecule type" value="Genomic_DNA"/>
</dbReference>
<dbReference type="SUPFAM" id="SSF51182">
    <property type="entry name" value="RmlC-like cupins"/>
    <property type="match status" value="1"/>
</dbReference>
<dbReference type="Pfam" id="PF07883">
    <property type="entry name" value="Cupin_2"/>
    <property type="match status" value="1"/>
</dbReference>
<dbReference type="CDD" id="cd02224">
    <property type="entry name" value="cupin_SPO2919-like"/>
    <property type="match status" value="1"/>
</dbReference>
<dbReference type="RefSeq" id="WP_184707128.1">
    <property type="nucleotide sequence ID" value="NZ_JACHBG010000010.1"/>
</dbReference>
<comment type="caution">
    <text evidence="3">The sequence shown here is derived from an EMBL/GenBank/DDBJ whole genome shotgun (WGS) entry which is preliminary data.</text>
</comment>
<dbReference type="Proteomes" id="UP000565576">
    <property type="component" value="Unassembled WGS sequence"/>
</dbReference>
<reference evidence="3 4" key="1">
    <citation type="submission" date="2020-08" db="EMBL/GenBank/DDBJ databases">
        <title>Genomic Encyclopedia of Type Strains, Phase IV (KMG-V): Genome sequencing to study the core and pangenomes of soil and plant-associated prokaryotes.</title>
        <authorList>
            <person name="Whitman W."/>
        </authorList>
    </citation>
    <scope>NUCLEOTIDE SEQUENCE [LARGE SCALE GENOMIC DNA]</scope>
    <source>
        <strain evidence="3 4">SEMIA 4060</strain>
    </source>
</reference>
<feature type="domain" description="Cupin type-2" evidence="2">
    <location>
        <begin position="39"/>
        <end position="111"/>
    </location>
</feature>
<proteinExistence type="predicted"/>
<gene>
    <name evidence="3" type="ORF">GGD46_004115</name>
</gene>
<dbReference type="InterPro" id="IPR013096">
    <property type="entry name" value="Cupin_2"/>
</dbReference>
<organism evidence="3 4">
    <name type="scientific">Rhizobium lusitanum</name>
    <dbReference type="NCBI Taxonomy" id="293958"/>
    <lineage>
        <taxon>Bacteria</taxon>
        <taxon>Pseudomonadati</taxon>
        <taxon>Pseudomonadota</taxon>
        <taxon>Alphaproteobacteria</taxon>
        <taxon>Hyphomicrobiales</taxon>
        <taxon>Rhizobiaceae</taxon>
        <taxon>Rhizobium/Agrobacterium group</taxon>
        <taxon>Rhizobium</taxon>
    </lineage>
</organism>
<dbReference type="InterPro" id="IPR014710">
    <property type="entry name" value="RmlC-like_jellyroll"/>
</dbReference>
<dbReference type="InterPro" id="IPR011051">
    <property type="entry name" value="RmlC_Cupin_sf"/>
</dbReference>
<dbReference type="GO" id="GO:0046872">
    <property type="term" value="F:metal ion binding"/>
    <property type="evidence" value="ECO:0007669"/>
    <property type="project" value="UniProtKB-KW"/>
</dbReference>